<comment type="subcellular location">
    <subcellularLocation>
        <location evidence="1">Cell inner membrane</location>
        <topology evidence="1">Single-pass membrane protein</topology>
    </subcellularLocation>
</comment>
<evidence type="ECO:0000256" key="10">
    <source>
        <dbReference type="ARBA" id="ARBA00030775"/>
    </source>
</evidence>
<evidence type="ECO:0000256" key="2">
    <source>
        <dbReference type="ARBA" id="ARBA00021549"/>
    </source>
</evidence>
<evidence type="ECO:0000256" key="9">
    <source>
        <dbReference type="ARBA" id="ARBA00025772"/>
    </source>
</evidence>
<dbReference type="Proteomes" id="UP000009282">
    <property type="component" value="Chromosome"/>
</dbReference>
<dbReference type="Pfam" id="PF07963">
    <property type="entry name" value="N_methyl"/>
    <property type="match status" value="1"/>
</dbReference>
<dbReference type="GO" id="GO:0015627">
    <property type="term" value="C:type II protein secretion system complex"/>
    <property type="evidence" value="ECO:0007669"/>
    <property type="project" value="InterPro"/>
</dbReference>
<evidence type="ECO:0000256" key="1">
    <source>
        <dbReference type="ARBA" id="ARBA00004377"/>
    </source>
</evidence>
<proteinExistence type="inferred from homology"/>
<keyword evidence="15" id="KW-1185">Reference proteome</keyword>
<evidence type="ECO:0000256" key="4">
    <source>
        <dbReference type="ARBA" id="ARBA00022481"/>
    </source>
</evidence>
<evidence type="ECO:0000256" key="12">
    <source>
        <dbReference type="SAM" id="Phobius"/>
    </source>
</evidence>
<evidence type="ECO:0000256" key="3">
    <source>
        <dbReference type="ARBA" id="ARBA00022475"/>
    </source>
</evidence>
<dbReference type="OrthoDB" id="6120962at2"/>
<dbReference type="NCBIfam" id="TIGR02532">
    <property type="entry name" value="IV_pilin_GFxxxE"/>
    <property type="match status" value="1"/>
</dbReference>
<dbReference type="GO" id="GO:0015628">
    <property type="term" value="P:protein secretion by the type II secretion system"/>
    <property type="evidence" value="ECO:0007669"/>
    <property type="project" value="InterPro"/>
</dbReference>
<evidence type="ECO:0000256" key="7">
    <source>
        <dbReference type="ARBA" id="ARBA00022989"/>
    </source>
</evidence>
<evidence type="ECO:0000259" key="13">
    <source>
        <dbReference type="Pfam" id="PF12019"/>
    </source>
</evidence>
<keyword evidence="4" id="KW-0488">Methylation</keyword>
<dbReference type="eggNOG" id="COG4970">
    <property type="taxonomic scope" value="Bacteria"/>
</dbReference>
<dbReference type="SUPFAM" id="SSF54523">
    <property type="entry name" value="Pili subunits"/>
    <property type="match status" value="1"/>
</dbReference>
<dbReference type="GO" id="GO:0005886">
    <property type="term" value="C:plasma membrane"/>
    <property type="evidence" value="ECO:0007669"/>
    <property type="project" value="UniProtKB-SubCell"/>
</dbReference>
<gene>
    <name evidence="14" type="primary">fimT</name>
    <name evidence="14" type="ordered locus">GNIT_3030</name>
</gene>
<evidence type="ECO:0000256" key="8">
    <source>
        <dbReference type="ARBA" id="ARBA00023136"/>
    </source>
</evidence>
<keyword evidence="3" id="KW-1003">Cell membrane</keyword>
<dbReference type="STRING" id="1085623.GNIT_3030"/>
<accession>G4QDU7</accession>
<keyword evidence="5" id="KW-0997">Cell inner membrane</keyword>
<comment type="similarity">
    <text evidence="9">Belongs to the GSP H family.</text>
</comment>
<dbReference type="InterPro" id="IPR012902">
    <property type="entry name" value="N_methyl_site"/>
</dbReference>
<keyword evidence="8 12" id="KW-0472">Membrane</keyword>
<dbReference type="Pfam" id="PF12019">
    <property type="entry name" value="GspH"/>
    <property type="match status" value="1"/>
</dbReference>
<organism evidence="14 15">
    <name type="scientific">Glaciecola nitratireducens (strain JCM 12485 / KCTC 12276 / FR1064)</name>
    <dbReference type="NCBI Taxonomy" id="1085623"/>
    <lineage>
        <taxon>Bacteria</taxon>
        <taxon>Pseudomonadati</taxon>
        <taxon>Pseudomonadota</taxon>
        <taxon>Gammaproteobacteria</taxon>
        <taxon>Alteromonadales</taxon>
        <taxon>Alteromonadaceae</taxon>
        <taxon>Brumicola</taxon>
    </lineage>
</organism>
<evidence type="ECO:0000313" key="14">
    <source>
        <dbReference type="EMBL" id="AEP31126.1"/>
    </source>
</evidence>
<dbReference type="HOGENOM" id="CLU_084761_4_1_6"/>
<feature type="domain" description="General secretion pathway GspH" evidence="13">
    <location>
        <begin position="56"/>
        <end position="170"/>
    </location>
</feature>
<feature type="transmembrane region" description="Helical" evidence="12">
    <location>
        <begin position="21"/>
        <end position="45"/>
    </location>
</feature>
<dbReference type="AlphaFoldDB" id="G4QDU7"/>
<evidence type="ECO:0000313" key="15">
    <source>
        <dbReference type="Proteomes" id="UP000009282"/>
    </source>
</evidence>
<keyword evidence="6 12" id="KW-0812">Transmembrane</keyword>
<evidence type="ECO:0000256" key="6">
    <source>
        <dbReference type="ARBA" id="ARBA00022692"/>
    </source>
</evidence>
<dbReference type="KEGG" id="gni:GNIT_3030"/>
<dbReference type="InterPro" id="IPR045584">
    <property type="entry name" value="Pilin-like"/>
</dbReference>
<sequence>MNRRQSRKKIKSLSKSKLKGTTLIELMVVIGILAIVGTLGVPSFLSIITKARITSETNQLNSLIRFTRFTAIDQQQTAVLCPADNYSQCSEDWNAPKIVFIDSNYNNEREPLEPLLMSMPKSTANNQIYSRNKTIKFYESGVTASPASLRICPASQEANYARLLTVSLQGKIKLSSDKNNDGIHENSAGKPLTCL</sequence>
<keyword evidence="7 12" id="KW-1133">Transmembrane helix</keyword>
<protein>
    <recommendedName>
        <fullName evidence="2">Type II secretion system protein H</fullName>
    </recommendedName>
    <alternativeName>
        <fullName evidence="10">General secretion pathway protein H</fullName>
    </alternativeName>
</protein>
<dbReference type="Gene3D" id="3.55.40.10">
    <property type="entry name" value="minor pseudopilin epsh domain"/>
    <property type="match status" value="1"/>
</dbReference>
<feature type="compositionally biased region" description="Basic and acidic residues" evidence="11">
    <location>
        <begin position="175"/>
        <end position="184"/>
    </location>
</feature>
<dbReference type="RefSeq" id="WP_014109998.1">
    <property type="nucleotide sequence ID" value="NC_016041.1"/>
</dbReference>
<dbReference type="InterPro" id="IPR022346">
    <property type="entry name" value="T2SS_GspH"/>
</dbReference>
<evidence type="ECO:0000256" key="5">
    <source>
        <dbReference type="ARBA" id="ARBA00022519"/>
    </source>
</evidence>
<name>G4QDU7_GLANF</name>
<feature type="region of interest" description="Disordered" evidence="11">
    <location>
        <begin position="175"/>
        <end position="195"/>
    </location>
</feature>
<dbReference type="EMBL" id="CP003060">
    <property type="protein sequence ID" value="AEP31126.1"/>
    <property type="molecule type" value="Genomic_DNA"/>
</dbReference>
<evidence type="ECO:0000256" key="11">
    <source>
        <dbReference type="SAM" id="MobiDB-lite"/>
    </source>
</evidence>
<reference evidence="14 15" key="1">
    <citation type="journal article" date="2011" name="J. Bacteriol.">
        <title>Complete genome sequence of seawater bacterium Glaciecola nitratireducens FR1064T.</title>
        <authorList>
            <person name="Bian F."/>
            <person name="Qin Q.L."/>
            <person name="Xie B.B."/>
            <person name="Shu Y.L."/>
            <person name="Zhang X.Y."/>
            <person name="Yu Y."/>
            <person name="Chen B."/>
            <person name="Chen X.L."/>
            <person name="Zhou B.C."/>
            <person name="Zhang Y.Z."/>
        </authorList>
    </citation>
    <scope>NUCLEOTIDE SEQUENCE [LARGE SCALE GENOMIC DNA]</scope>
    <source>
        <strain evidence="15">JCM 12485 / KCTC 12276 / FR1064</strain>
    </source>
</reference>